<evidence type="ECO:0000256" key="5">
    <source>
        <dbReference type="ARBA" id="ARBA00023136"/>
    </source>
</evidence>
<feature type="transmembrane region" description="Helical" evidence="8">
    <location>
        <begin position="621"/>
        <end position="645"/>
    </location>
</feature>
<evidence type="ECO:0000256" key="6">
    <source>
        <dbReference type="RuleBase" id="RU362091"/>
    </source>
</evidence>
<sequence length="675" mass="71439">MSSTAILSQGVGYAVVLGIGLFFSLLMVGLTAIQNRYSSHKTSSASEYTSASHSVKPGLIASGIVSAWTWAATLLQSSAVAYKFGISGPWWYAAGATIQILLFAQNAAKLKLNAPNAHTFTEVIRCRWGQAAHGTFLFFGLATNIIVTSMLMTGGSATVTDLTGMSTPAACMLIPVGVVVYVLVGGMRASLLADYIHTTFLFAIILTFMFVVYTTSPMIGSPGAMYDQLVAAAERNPIAGNAGGSYLTMRSKSGLIFGVINIVGNFATVFNDQAYWQRAIASQPVSCVKAFCLGGSAWLSIPLGFATTMGLSAVVLTTQPSFPGYPEPLSASAVGAGLPAPSAAAALLGKGGAALMLILLFLAVTSALSAELVAVSSLFTYDLYVPYINPKATEKQILAVDHIAIVVWGLCSGVLGVIFFYAAISMGWLYEFMGVVLGGAVCPIALSIMSSKANKWGCVCGAWIGLAFGIIAWLVTASTLNNGEVNIDTTFQDYPMLAGNLASLGVSGIISVSTSLIWPENFNFDITRALHEHGEEQDKNPVADSDSKDEKTGEAPTDGQLMSARASVNEEPVYDENKDPVKLRAAFRLAVYISLVLVVVLILLIPLPLFFSSHIYPKAGFYVWVAVAFIWVFYGSFAVVLYPIYESRDAIGDIFGAMMADLKGKRTPKAVAGSE</sequence>
<name>A0A1Y2G6C4_9BASI</name>
<comment type="subcellular location">
    <subcellularLocation>
        <location evidence="1">Membrane</location>
        <topology evidence="1">Multi-pass membrane protein</topology>
    </subcellularLocation>
</comment>
<organism evidence="9 10">
    <name type="scientific">Leucosporidium creatinivorum</name>
    <dbReference type="NCBI Taxonomy" id="106004"/>
    <lineage>
        <taxon>Eukaryota</taxon>
        <taxon>Fungi</taxon>
        <taxon>Dikarya</taxon>
        <taxon>Basidiomycota</taxon>
        <taxon>Pucciniomycotina</taxon>
        <taxon>Microbotryomycetes</taxon>
        <taxon>Leucosporidiales</taxon>
        <taxon>Leucosporidium</taxon>
    </lineage>
</organism>
<feature type="transmembrane region" description="Helical" evidence="8">
    <location>
        <begin position="291"/>
        <end position="316"/>
    </location>
</feature>
<feature type="transmembrane region" description="Helical" evidence="8">
    <location>
        <begin position="191"/>
        <end position="213"/>
    </location>
</feature>
<dbReference type="STRING" id="106004.A0A1Y2G6C4"/>
<keyword evidence="10" id="KW-1185">Reference proteome</keyword>
<feature type="region of interest" description="Disordered" evidence="7">
    <location>
        <begin position="533"/>
        <end position="561"/>
    </location>
</feature>
<comment type="similarity">
    <text evidence="2 6">Belongs to the sodium:solute symporter (SSF) (TC 2.A.21) family.</text>
</comment>
<feature type="transmembrane region" description="Helical" evidence="8">
    <location>
        <begin position="402"/>
        <end position="422"/>
    </location>
</feature>
<dbReference type="InterPro" id="IPR001734">
    <property type="entry name" value="Na/solute_symporter"/>
</dbReference>
<dbReference type="Pfam" id="PF00474">
    <property type="entry name" value="SSF"/>
    <property type="match status" value="1"/>
</dbReference>
<feature type="transmembrane region" description="Helical" evidence="8">
    <location>
        <begin position="456"/>
        <end position="476"/>
    </location>
</feature>
<evidence type="ECO:0000313" key="10">
    <source>
        <dbReference type="Proteomes" id="UP000193467"/>
    </source>
</evidence>
<dbReference type="OrthoDB" id="6132759at2759"/>
<feature type="transmembrane region" description="Helical" evidence="8">
    <location>
        <begin position="253"/>
        <end position="270"/>
    </location>
</feature>
<evidence type="ECO:0000256" key="3">
    <source>
        <dbReference type="ARBA" id="ARBA00022692"/>
    </source>
</evidence>
<comment type="caution">
    <text evidence="9">The sequence shown here is derived from an EMBL/GenBank/DDBJ whole genome shotgun (WGS) entry which is preliminary data.</text>
</comment>
<evidence type="ECO:0000256" key="7">
    <source>
        <dbReference type="SAM" id="MobiDB-lite"/>
    </source>
</evidence>
<dbReference type="PROSITE" id="PS50283">
    <property type="entry name" value="NA_SOLUT_SYMP_3"/>
    <property type="match status" value="1"/>
</dbReference>
<keyword evidence="5 8" id="KW-0472">Membrane</keyword>
<dbReference type="PANTHER" id="PTHR46154:SF2">
    <property type="entry name" value="SOLUTE SYMPORTER FAMILY TRANSPORTER (AFU_ORTHOLOGUE AFUA_6G03200)"/>
    <property type="match status" value="1"/>
</dbReference>
<feature type="transmembrane region" description="Helical" evidence="8">
    <location>
        <begin position="496"/>
        <end position="518"/>
    </location>
</feature>
<gene>
    <name evidence="9" type="ORF">BCR35DRAFT_298744</name>
</gene>
<dbReference type="GO" id="GO:0015204">
    <property type="term" value="F:urea transmembrane transporter activity"/>
    <property type="evidence" value="ECO:0007669"/>
    <property type="project" value="InterPro"/>
</dbReference>
<reference evidence="9 10" key="1">
    <citation type="submission" date="2016-07" db="EMBL/GenBank/DDBJ databases">
        <title>Pervasive Adenine N6-methylation of Active Genes in Fungi.</title>
        <authorList>
            <consortium name="DOE Joint Genome Institute"/>
            <person name="Mondo S.J."/>
            <person name="Dannebaum R.O."/>
            <person name="Kuo R.C."/>
            <person name="Labutti K."/>
            <person name="Haridas S."/>
            <person name="Kuo A."/>
            <person name="Salamov A."/>
            <person name="Ahrendt S.R."/>
            <person name="Lipzen A."/>
            <person name="Sullivan W."/>
            <person name="Andreopoulos W.B."/>
            <person name="Clum A."/>
            <person name="Lindquist E."/>
            <person name="Daum C."/>
            <person name="Ramamoorthy G.K."/>
            <person name="Gryganskyi A."/>
            <person name="Culley D."/>
            <person name="Magnuson J.K."/>
            <person name="James T.Y."/>
            <person name="O'Malley M.A."/>
            <person name="Stajich J.E."/>
            <person name="Spatafora J.W."/>
            <person name="Visel A."/>
            <person name="Grigoriev I.V."/>
        </authorList>
    </citation>
    <scope>NUCLEOTIDE SEQUENCE [LARGE SCALE GENOMIC DNA]</scope>
    <source>
        <strain evidence="9 10">62-1032</strain>
    </source>
</reference>
<feature type="transmembrane region" description="Helical" evidence="8">
    <location>
        <begin position="589"/>
        <end position="609"/>
    </location>
</feature>
<dbReference type="EMBL" id="MCGR01000002">
    <property type="protein sequence ID" value="ORY91551.1"/>
    <property type="molecule type" value="Genomic_DNA"/>
</dbReference>
<dbReference type="FunCoup" id="A0A1Y2G6C4">
    <property type="interactions" value="163"/>
</dbReference>
<evidence type="ECO:0000313" key="9">
    <source>
        <dbReference type="EMBL" id="ORY91551.1"/>
    </source>
</evidence>
<dbReference type="InterPro" id="IPR038377">
    <property type="entry name" value="Na/Glc_symporter_sf"/>
</dbReference>
<feature type="transmembrane region" description="Helical" evidence="8">
    <location>
        <begin position="428"/>
        <end position="449"/>
    </location>
</feature>
<dbReference type="Proteomes" id="UP000193467">
    <property type="component" value="Unassembled WGS sequence"/>
</dbReference>
<dbReference type="NCBIfam" id="TIGR00813">
    <property type="entry name" value="sss"/>
    <property type="match status" value="1"/>
</dbReference>
<proteinExistence type="inferred from homology"/>
<dbReference type="InParanoid" id="A0A1Y2G6C4"/>
<keyword evidence="4 8" id="KW-1133">Transmembrane helix</keyword>
<evidence type="ECO:0000256" key="2">
    <source>
        <dbReference type="ARBA" id="ARBA00006434"/>
    </source>
</evidence>
<evidence type="ECO:0000256" key="4">
    <source>
        <dbReference type="ARBA" id="ARBA00022989"/>
    </source>
</evidence>
<keyword evidence="3 8" id="KW-0812">Transmembrane</keyword>
<dbReference type="PANTHER" id="PTHR46154">
    <property type="match status" value="1"/>
</dbReference>
<evidence type="ECO:0000256" key="8">
    <source>
        <dbReference type="SAM" id="Phobius"/>
    </source>
</evidence>
<feature type="transmembrane region" description="Helical" evidence="8">
    <location>
        <begin position="131"/>
        <end position="153"/>
    </location>
</feature>
<dbReference type="InterPro" id="IPR031155">
    <property type="entry name" value="DUR"/>
</dbReference>
<dbReference type="GO" id="GO:0005886">
    <property type="term" value="C:plasma membrane"/>
    <property type="evidence" value="ECO:0007669"/>
    <property type="project" value="TreeGrafter"/>
</dbReference>
<dbReference type="Gene3D" id="1.20.1730.10">
    <property type="entry name" value="Sodium/glucose cotransporter"/>
    <property type="match status" value="1"/>
</dbReference>
<dbReference type="CDD" id="cd11476">
    <property type="entry name" value="SLC5sbd_DUR3"/>
    <property type="match status" value="1"/>
</dbReference>
<evidence type="ECO:0000256" key="1">
    <source>
        <dbReference type="ARBA" id="ARBA00004141"/>
    </source>
</evidence>
<protein>
    <submittedName>
        <fullName evidence="9">Urea transporter</fullName>
    </submittedName>
</protein>
<feature type="transmembrane region" description="Helical" evidence="8">
    <location>
        <begin position="12"/>
        <end position="33"/>
    </location>
</feature>
<accession>A0A1Y2G6C4</accession>
<feature type="compositionally biased region" description="Basic and acidic residues" evidence="7">
    <location>
        <begin position="533"/>
        <end position="553"/>
    </location>
</feature>
<feature type="transmembrane region" description="Helical" evidence="8">
    <location>
        <begin position="354"/>
        <end position="381"/>
    </location>
</feature>
<feature type="transmembrane region" description="Helical" evidence="8">
    <location>
        <begin position="165"/>
        <end position="184"/>
    </location>
</feature>
<dbReference type="AlphaFoldDB" id="A0A1Y2G6C4"/>